<gene>
    <name evidence="1" type="ORF">CEXT_784511</name>
</gene>
<proteinExistence type="predicted"/>
<sequence>MWKICEQPTECEASISIMSLLVTGCCISDPWKLDVLRLRAHRVLIAVRILLPFYAEYVEIKIGDLYSKTGFEKPNCNYSHPMTSYLNPTYLASRGCSAEEDSICFSEIRIIKKRYLK</sequence>
<name>A0AAV4R193_CAEEX</name>
<organism evidence="1 2">
    <name type="scientific">Caerostris extrusa</name>
    <name type="common">Bark spider</name>
    <name type="synonym">Caerostris bankana</name>
    <dbReference type="NCBI Taxonomy" id="172846"/>
    <lineage>
        <taxon>Eukaryota</taxon>
        <taxon>Metazoa</taxon>
        <taxon>Ecdysozoa</taxon>
        <taxon>Arthropoda</taxon>
        <taxon>Chelicerata</taxon>
        <taxon>Arachnida</taxon>
        <taxon>Araneae</taxon>
        <taxon>Araneomorphae</taxon>
        <taxon>Entelegynae</taxon>
        <taxon>Araneoidea</taxon>
        <taxon>Araneidae</taxon>
        <taxon>Caerostris</taxon>
    </lineage>
</organism>
<dbReference type="PROSITE" id="PS51257">
    <property type="entry name" value="PROKAR_LIPOPROTEIN"/>
    <property type="match status" value="1"/>
</dbReference>
<comment type="caution">
    <text evidence="1">The sequence shown here is derived from an EMBL/GenBank/DDBJ whole genome shotgun (WGS) entry which is preliminary data.</text>
</comment>
<evidence type="ECO:0000313" key="1">
    <source>
        <dbReference type="EMBL" id="GIY15265.1"/>
    </source>
</evidence>
<accession>A0AAV4R193</accession>
<reference evidence="1 2" key="1">
    <citation type="submission" date="2021-06" db="EMBL/GenBank/DDBJ databases">
        <title>Caerostris extrusa draft genome.</title>
        <authorList>
            <person name="Kono N."/>
            <person name="Arakawa K."/>
        </authorList>
    </citation>
    <scope>NUCLEOTIDE SEQUENCE [LARGE SCALE GENOMIC DNA]</scope>
</reference>
<evidence type="ECO:0000313" key="2">
    <source>
        <dbReference type="Proteomes" id="UP001054945"/>
    </source>
</evidence>
<keyword evidence="2" id="KW-1185">Reference proteome</keyword>
<dbReference type="EMBL" id="BPLR01007218">
    <property type="protein sequence ID" value="GIY15265.1"/>
    <property type="molecule type" value="Genomic_DNA"/>
</dbReference>
<dbReference type="Proteomes" id="UP001054945">
    <property type="component" value="Unassembled WGS sequence"/>
</dbReference>
<dbReference type="AlphaFoldDB" id="A0AAV4R193"/>
<protein>
    <submittedName>
        <fullName evidence="1">Uncharacterized protein</fullName>
    </submittedName>
</protein>